<dbReference type="Pfam" id="PF11461">
    <property type="entry name" value="RILP"/>
    <property type="match status" value="1"/>
</dbReference>
<dbReference type="GO" id="GO:0015031">
    <property type="term" value="P:protein transport"/>
    <property type="evidence" value="ECO:0007669"/>
    <property type="project" value="UniProtKB-KW"/>
</dbReference>
<dbReference type="Pfam" id="PF09744">
    <property type="entry name" value="RH1"/>
    <property type="match status" value="1"/>
</dbReference>
<dbReference type="InterPro" id="IPR051241">
    <property type="entry name" value="DZIP_RILPL"/>
</dbReference>
<proteinExistence type="predicted"/>
<dbReference type="InterPro" id="IPR034743">
    <property type="entry name" value="RH1"/>
</dbReference>
<feature type="domain" description="RH2" evidence="7">
    <location>
        <begin position="331"/>
        <end position="415"/>
    </location>
</feature>
<evidence type="ECO:0000256" key="4">
    <source>
        <dbReference type="SAM" id="Coils"/>
    </source>
</evidence>
<keyword evidence="1" id="KW-0813">Transport</keyword>
<dbReference type="InterPro" id="IPR034744">
    <property type="entry name" value="RH2"/>
</dbReference>
<protein>
    <recommendedName>
        <fullName evidence="10">RILP-like protein</fullName>
    </recommendedName>
</protein>
<dbReference type="InterPro" id="IPR021563">
    <property type="entry name" value="RILP_dimer"/>
</dbReference>
<dbReference type="Gene3D" id="1.20.58.1770">
    <property type="match status" value="1"/>
</dbReference>
<feature type="coiled-coil region" evidence="4">
    <location>
        <begin position="60"/>
        <end position="211"/>
    </location>
</feature>
<feature type="compositionally biased region" description="Polar residues" evidence="5">
    <location>
        <begin position="449"/>
        <end position="465"/>
    </location>
</feature>
<comment type="caution">
    <text evidence="8">The sequence shown here is derived from an EMBL/GenBank/DDBJ whole genome shotgun (WGS) entry which is preliminary data.</text>
</comment>
<keyword evidence="9" id="KW-1185">Reference proteome</keyword>
<evidence type="ECO:0000259" key="7">
    <source>
        <dbReference type="PROSITE" id="PS51777"/>
    </source>
</evidence>
<dbReference type="SUPFAM" id="SSF161256">
    <property type="entry name" value="RILP dimerisation region"/>
    <property type="match status" value="1"/>
</dbReference>
<organism evidence="8 9">
    <name type="scientific">Candidula unifasciata</name>
    <dbReference type="NCBI Taxonomy" id="100452"/>
    <lineage>
        <taxon>Eukaryota</taxon>
        <taxon>Metazoa</taxon>
        <taxon>Spiralia</taxon>
        <taxon>Lophotrochozoa</taxon>
        <taxon>Mollusca</taxon>
        <taxon>Gastropoda</taxon>
        <taxon>Heterobranchia</taxon>
        <taxon>Euthyneura</taxon>
        <taxon>Panpulmonata</taxon>
        <taxon>Eupulmonata</taxon>
        <taxon>Stylommatophora</taxon>
        <taxon>Helicina</taxon>
        <taxon>Helicoidea</taxon>
        <taxon>Geomitridae</taxon>
        <taxon>Candidula</taxon>
    </lineage>
</organism>
<dbReference type="PANTHER" id="PTHR21502:SF4">
    <property type="entry name" value="RILP-LIKE PROTEIN HOMOLOG"/>
    <property type="match status" value="1"/>
</dbReference>
<keyword evidence="2" id="KW-0653">Protein transport</keyword>
<dbReference type="PROSITE" id="PS51776">
    <property type="entry name" value="RH1"/>
    <property type="match status" value="1"/>
</dbReference>
<evidence type="ECO:0008006" key="10">
    <source>
        <dbReference type="Google" id="ProtNLM"/>
    </source>
</evidence>
<name>A0A8S3Z5Z9_9EUPU</name>
<reference evidence="8" key="1">
    <citation type="submission" date="2021-04" db="EMBL/GenBank/DDBJ databases">
        <authorList>
            <consortium name="Molecular Ecology Group"/>
        </authorList>
    </citation>
    <scope>NUCLEOTIDE SEQUENCE</scope>
</reference>
<keyword evidence="3 4" id="KW-0175">Coiled coil</keyword>
<evidence type="ECO:0000256" key="5">
    <source>
        <dbReference type="SAM" id="MobiDB-lite"/>
    </source>
</evidence>
<dbReference type="GO" id="GO:0036064">
    <property type="term" value="C:ciliary basal body"/>
    <property type="evidence" value="ECO:0007669"/>
    <property type="project" value="TreeGrafter"/>
</dbReference>
<evidence type="ECO:0000259" key="6">
    <source>
        <dbReference type="PROSITE" id="PS51776"/>
    </source>
</evidence>
<feature type="region of interest" description="Disordered" evidence="5">
    <location>
        <begin position="268"/>
        <end position="314"/>
    </location>
</feature>
<dbReference type="GO" id="GO:0051959">
    <property type="term" value="F:dynein light intermediate chain binding"/>
    <property type="evidence" value="ECO:0007669"/>
    <property type="project" value="TreeGrafter"/>
</dbReference>
<feature type="compositionally biased region" description="Acidic residues" evidence="5">
    <location>
        <begin position="432"/>
        <end position="442"/>
    </location>
</feature>
<evidence type="ECO:0000256" key="3">
    <source>
        <dbReference type="ARBA" id="ARBA00023054"/>
    </source>
</evidence>
<evidence type="ECO:0000256" key="2">
    <source>
        <dbReference type="ARBA" id="ARBA00022927"/>
    </source>
</evidence>
<evidence type="ECO:0000313" key="8">
    <source>
        <dbReference type="EMBL" id="CAG5124589.1"/>
    </source>
</evidence>
<dbReference type="GO" id="GO:0031267">
    <property type="term" value="F:small GTPase binding"/>
    <property type="evidence" value="ECO:0007669"/>
    <property type="project" value="TreeGrafter"/>
</dbReference>
<dbReference type="GO" id="GO:0046983">
    <property type="term" value="F:protein dimerization activity"/>
    <property type="evidence" value="ECO:0007669"/>
    <property type="project" value="InterPro"/>
</dbReference>
<feature type="compositionally biased region" description="Basic and acidic residues" evidence="5">
    <location>
        <begin position="276"/>
        <end position="286"/>
    </location>
</feature>
<dbReference type="OrthoDB" id="10069524at2759"/>
<dbReference type="GO" id="GO:0060271">
    <property type="term" value="P:cilium assembly"/>
    <property type="evidence" value="ECO:0007669"/>
    <property type="project" value="TreeGrafter"/>
</dbReference>
<feature type="region of interest" description="Disordered" evidence="5">
    <location>
        <begin position="363"/>
        <end position="387"/>
    </location>
</feature>
<accession>A0A8S3Z5Z9</accession>
<evidence type="ECO:0000313" key="9">
    <source>
        <dbReference type="Proteomes" id="UP000678393"/>
    </source>
</evidence>
<gene>
    <name evidence="8" type="ORF">CUNI_LOCUS10147</name>
</gene>
<evidence type="ECO:0000256" key="1">
    <source>
        <dbReference type="ARBA" id="ARBA00022448"/>
    </source>
</evidence>
<dbReference type="PROSITE" id="PS51777">
    <property type="entry name" value="RH2"/>
    <property type="match status" value="1"/>
</dbReference>
<feature type="region of interest" description="Disordered" evidence="5">
    <location>
        <begin position="430"/>
        <end position="465"/>
    </location>
</feature>
<dbReference type="EMBL" id="CAJHNH020001817">
    <property type="protein sequence ID" value="CAG5124589.1"/>
    <property type="molecule type" value="Genomic_DNA"/>
</dbReference>
<sequence length="465" mass="52740">MDTRRCLASAGIMASEGVEVISVTDVYDQAAGIAHEFDKLIHNYGTDSVTDLMPRVIRALEHLETLASRYEKEVEEINQLRYKVEKLETEKTEKAQERAKFDQELELIEENWQSEVKDLLGVVNKLQEENKRLKENARNEKYAAVAELAAKRQETEEEEIKVLTKLKETVDKQREELKSLNRELGQKGVDCDALQAQLQRIAKVNADLRLKNSTHKKQARFLLQEKLELETQLHDKDHEVDHIKKLISDQEKYDEQRAAVQAAIAATRSIEEEDGSEMKGTDEESIKQQLSKAKGTSSPTDTSGHPFAAGSQAPGFDLEGKVVIDLKDPNRSRFSLEELKQVLLEKNELKTRLFEVEEELAQYKPSDDAGVNPDIQDGEDEKSTYAGQEALVYGPINKEPEEKLGRKKESGIRKLFLYILEAGIDMLVGSDLEQEEEEEDISELPVYNLSPTPNTNTQGIMETKL</sequence>
<feature type="compositionally biased region" description="Polar residues" evidence="5">
    <location>
        <begin position="287"/>
        <end position="303"/>
    </location>
</feature>
<dbReference type="GO" id="GO:0005737">
    <property type="term" value="C:cytoplasm"/>
    <property type="evidence" value="ECO:0007669"/>
    <property type="project" value="TreeGrafter"/>
</dbReference>
<dbReference type="Proteomes" id="UP000678393">
    <property type="component" value="Unassembled WGS sequence"/>
</dbReference>
<dbReference type="Gene3D" id="6.10.230.10">
    <property type="match status" value="1"/>
</dbReference>
<feature type="domain" description="RH1" evidence="6">
    <location>
        <begin position="9"/>
        <end position="97"/>
    </location>
</feature>
<dbReference type="AlphaFoldDB" id="A0A8S3Z5Z9"/>
<dbReference type="PANTHER" id="PTHR21502">
    <property type="entry name" value="ZINC FINGER PROTEIN DZIP1"/>
    <property type="match status" value="1"/>
</dbReference>
<dbReference type="CDD" id="cd14445">
    <property type="entry name" value="RILP-like"/>
    <property type="match status" value="1"/>
</dbReference>